<dbReference type="InterPro" id="IPR012677">
    <property type="entry name" value="Nucleotide-bd_a/b_plait_sf"/>
</dbReference>
<feature type="compositionally biased region" description="Acidic residues" evidence="7">
    <location>
        <begin position="975"/>
        <end position="990"/>
    </location>
</feature>
<accession>A0A2T7P805</accession>
<dbReference type="Pfam" id="PF00644">
    <property type="entry name" value="PARP"/>
    <property type="match status" value="1"/>
</dbReference>
<feature type="compositionally biased region" description="Low complexity" evidence="7">
    <location>
        <begin position="2240"/>
        <end position="2254"/>
    </location>
</feature>
<evidence type="ECO:0000259" key="8">
    <source>
        <dbReference type="PROSITE" id="PS50918"/>
    </source>
</evidence>
<dbReference type="Gene3D" id="3.90.228.10">
    <property type="match status" value="2"/>
</dbReference>
<keyword evidence="2 6" id="KW-0328">Glycosyltransferase</keyword>
<proteinExistence type="predicted"/>
<dbReference type="EC" id="2.4.2.-" evidence="6"/>
<dbReference type="Gene3D" id="3.30.720.50">
    <property type="match status" value="1"/>
</dbReference>
<dbReference type="Gene3D" id="3.40.220.10">
    <property type="entry name" value="Leucine Aminopeptidase, subunit E, domain 1"/>
    <property type="match status" value="5"/>
</dbReference>
<dbReference type="GO" id="GO:0005737">
    <property type="term" value="C:cytoplasm"/>
    <property type="evidence" value="ECO:0007669"/>
    <property type="project" value="TreeGrafter"/>
</dbReference>
<evidence type="ECO:0000256" key="2">
    <source>
        <dbReference type="ARBA" id="ARBA00022676"/>
    </source>
</evidence>
<feature type="domain" description="Macro" evidence="10">
    <location>
        <begin position="2049"/>
        <end position="2234"/>
    </location>
</feature>
<dbReference type="Pfam" id="PF23085">
    <property type="entry name" value="RRM_PARP14_3"/>
    <property type="match status" value="3"/>
</dbReference>
<dbReference type="GO" id="GO:1990404">
    <property type="term" value="F:NAD+-protein mono-ADP-ribosyltransferase activity"/>
    <property type="evidence" value="ECO:0007669"/>
    <property type="project" value="TreeGrafter"/>
</dbReference>
<feature type="region of interest" description="Disordered" evidence="7">
    <location>
        <begin position="1"/>
        <end position="44"/>
    </location>
</feature>
<evidence type="ECO:0000313" key="11">
    <source>
        <dbReference type="EMBL" id="PVD29526.1"/>
    </source>
</evidence>
<dbReference type="InterPro" id="IPR043472">
    <property type="entry name" value="Macro_dom-like"/>
</dbReference>
<dbReference type="GO" id="GO:0003714">
    <property type="term" value="F:transcription corepressor activity"/>
    <property type="evidence" value="ECO:0007669"/>
    <property type="project" value="TreeGrafter"/>
</dbReference>
<dbReference type="InterPro" id="IPR004170">
    <property type="entry name" value="WWE_dom"/>
</dbReference>
<dbReference type="Proteomes" id="UP000245119">
    <property type="component" value="Linkage Group LG5"/>
</dbReference>
<protein>
    <recommendedName>
        <fullName evidence="6">Poly [ADP-ribose] polymerase</fullName>
        <shortName evidence="6">PARP</shortName>
        <ecNumber evidence="6">2.4.2.-</ecNumber>
    </recommendedName>
</protein>
<dbReference type="CDD" id="cd02907">
    <property type="entry name" value="Macro_Af1521_BAL-like"/>
    <property type="match status" value="3"/>
</dbReference>
<evidence type="ECO:0000256" key="6">
    <source>
        <dbReference type="RuleBase" id="RU362114"/>
    </source>
</evidence>
<keyword evidence="3 6" id="KW-0808">Transferase</keyword>
<dbReference type="SUPFAM" id="SSF56399">
    <property type="entry name" value="ADP-ribosylation"/>
    <property type="match status" value="2"/>
</dbReference>
<dbReference type="CDD" id="cd01439">
    <property type="entry name" value="TCCD_inducible_PARP_like"/>
    <property type="match status" value="1"/>
</dbReference>
<gene>
    <name evidence="11" type="ORF">C0Q70_08777</name>
</gene>
<keyword evidence="5" id="KW-0539">Nucleus</keyword>
<feature type="compositionally biased region" description="Polar residues" evidence="7">
    <location>
        <begin position="1"/>
        <end position="36"/>
    </location>
</feature>
<dbReference type="PROSITE" id="PS50918">
    <property type="entry name" value="WWE"/>
    <property type="match status" value="1"/>
</dbReference>
<dbReference type="PROSITE" id="PS51059">
    <property type="entry name" value="PARP_CATALYTIC"/>
    <property type="match status" value="1"/>
</dbReference>
<dbReference type="InterPro" id="IPR000504">
    <property type="entry name" value="RRM_dom"/>
</dbReference>
<dbReference type="Pfam" id="PF01661">
    <property type="entry name" value="Macro"/>
    <property type="match status" value="3"/>
</dbReference>
<dbReference type="SUPFAM" id="SSF54928">
    <property type="entry name" value="RNA-binding domain, RBD"/>
    <property type="match status" value="2"/>
</dbReference>
<dbReference type="InterPro" id="IPR037197">
    <property type="entry name" value="WWE_dom_sf"/>
</dbReference>
<keyword evidence="12" id="KW-1185">Reference proteome</keyword>
<evidence type="ECO:0000313" key="12">
    <source>
        <dbReference type="Proteomes" id="UP000245119"/>
    </source>
</evidence>
<feature type="domain" description="WWE" evidence="8">
    <location>
        <begin position="1081"/>
        <end position="1160"/>
    </location>
</feature>
<comment type="subcellular location">
    <subcellularLocation>
        <location evidence="1">Nucleus</location>
    </subcellularLocation>
</comment>
<feature type="region of interest" description="Disordered" evidence="7">
    <location>
        <begin position="2237"/>
        <end position="2257"/>
    </location>
</feature>
<comment type="caution">
    <text evidence="11">The sequence shown here is derived from an EMBL/GenBank/DDBJ whole genome shotgun (WGS) entry which is preliminary data.</text>
</comment>
<dbReference type="InterPro" id="IPR012317">
    <property type="entry name" value="Poly(ADP-ribose)pol_cat_dom"/>
</dbReference>
<name>A0A2T7P805_POMCA</name>
<feature type="domain" description="PARP catalytic" evidence="9">
    <location>
        <begin position="2358"/>
        <end position="2556"/>
    </location>
</feature>
<feature type="domain" description="Macro" evidence="10">
    <location>
        <begin position="1875"/>
        <end position="2039"/>
    </location>
</feature>
<dbReference type="GO" id="GO:0003723">
    <property type="term" value="F:RNA binding"/>
    <property type="evidence" value="ECO:0007669"/>
    <property type="project" value="InterPro"/>
</dbReference>
<dbReference type="GO" id="GO:0003950">
    <property type="term" value="F:NAD+ poly-ADP-ribosyltransferase activity"/>
    <property type="evidence" value="ECO:0007669"/>
    <property type="project" value="UniProtKB-UniRule"/>
</dbReference>
<dbReference type="SMART" id="SM00360">
    <property type="entry name" value="RRM"/>
    <property type="match status" value="2"/>
</dbReference>
<dbReference type="PANTHER" id="PTHR14453:SF102">
    <property type="entry name" value="PROTEIN MONO-ADP-RIBOSYLTRANSFERASE PARP14-LIKE"/>
    <property type="match status" value="1"/>
</dbReference>
<evidence type="ECO:0000259" key="9">
    <source>
        <dbReference type="PROSITE" id="PS51059"/>
    </source>
</evidence>
<evidence type="ECO:0000259" key="10">
    <source>
        <dbReference type="PROSITE" id="PS51154"/>
    </source>
</evidence>
<dbReference type="GO" id="GO:0005634">
    <property type="term" value="C:nucleus"/>
    <property type="evidence" value="ECO:0007669"/>
    <property type="project" value="UniProtKB-SubCell"/>
</dbReference>
<evidence type="ECO:0000256" key="7">
    <source>
        <dbReference type="SAM" id="MobiDB-lite"/>
    </source>
</evidence>
<dbReference type="PROSITE" id="PS51154">
    <property type="entry name" value="MACRO"/>
    <property type="match status" value="4"/>
</dbReference>
<evidence type="ECO:0000256" key="5">
    <source>
        <dbReference type="ARBA" id="ARBA00023242"/>
    </source>
</evidence>
<dbReference type="InterPro" id="IPR035979">
    <property type="entry name" value="RBD_domain_sf"/>
</dbReference>
<evidence type="ECO:0000256" key="4">
    <source>
        <dbReference type="ARBA" id="ARBA00023027"/>
    </source>
</evidence>
<dbReference type="GO" id="GO:0070212">
    <property type="term" value="P:protein poly-ADP-ribosylation"/>
    <property type="evidence" value="ECO:0007669"/>
    <property type="project" value="TreeGrafter"/>
</dbReference>
<dbReference type="OrthoDB" id="6161426at2759"/>
<evidence type="ECO:0000256" key="1">
    <source>
        <dbReference type="ARBA" id="ARBA00004123"/>
    </source>
</evidence>
<dbReference type="GO" id="GO:0010629">
    <property type="term" value="P:negative regulation of gene expression"/>
    <property type="evidence" value="ECO:0007669"/>
    <property type="project" value="TreeGrafter"/>
</dbReference>
<feature type="domain" description="Macro" evidence="10">
    <location>
        <begin position="789"/>
        <end position="950"/>
    </location>
</feature>
<organism evidence="11 12">
    <name type="scientific">Pomacea canaliculata</name>
    <name type="common">Golden apple snail</name>
    <dbReference type="NCBI Taxonomy" id="400727"/>
    <lineage>
        <taxon>Eukaryota</taxon>
        <taxon>Metazoa</taxon>
        <taxon>Spiralia</taxon>
        <taxon>Lophotrochozoa</taxon>
        <taxon>Mollusca</taxon>
        <taxon>Gastropoda</taxon>
        <taxon>Caenogastropoda</taxon>
        <taxon>Architaenioglossa</taxon>
        <taxon>Ampullarioidea</taxon>
        <taxon>Ampullariidae</taxon>
        <taxon>Pomacea</taxon>
    </lineage>
</organism>
<feature type="region of interest" description="Disordered" evidence="7">
    <location>
        <begin position="2268"/>
        <end position="2287"/>
    </location>
</feature>
<reference evidence="11 12" key="1">
    <citation type="submission" date="2018-04" db="EMBL/GenBank/DDBJ databases">
        <title>The genome of golden apple snail Pomacea canaliculata provides insight into stress tolerance and invasive adaptation.</title>
        <authorList>
            <person name="Liu C."/>
            <person name="Liu B."/>
            <person name="Ren Y."/>
            <person name="Zhang Y."/>
            <person name="Wang H."/>
            <person name="Li S."/>
            <person name="Jiang F."/>
            <person name="Yin L."/>
            <person name="Zhang G."/>
            <person name="Qian W."/>
            <person name="Fan W."/>
        </authorList>
    </citation>
    <scope>NUCLEOTIDE SEQUENCE [LARGE SCALE GENOMIC DNA]</scope>
    <source>
        <strain evidence="11">SZHN2017</strain>
        <tissue evidence="11">Muscle</tissue>
    </source>
</reference>
<dbReference type="PANTHER" id="PTHR14453">
    <property type="entry name" value="PARP/ZINC FINGER CCCH TYPE DOMAIN CONTAINING PROTEIN"/>
    <property type="match status" value="1"/>
</dbReference>
<keyword evidence="4 6" id="KW-0520">NAD</keyword>
<feature type="region of interest" description="Disordered" evidence="7">
    <location>
        <begin position="971"/>
        <end position="1006"/>
    </location>
</feature>
<sequence length="2556" mass="284957">MNSVPVSVTTDNVTTIAETPTKLQASDNSGKKQGQKMSMHAYSKRSKKTLTKEIGWKRIPQKAQTLSDNDEEPTTDTIKIRGVTNALTAAKCKYFFQNPDKGGGPIEESKWDNGEQILYIKFKDAKVARRAASSLHVIDGGDVEVSLAPRGIPGPVGMRTVGISGCDLEFKGMYILYFENPINGGGAINSVSVDKHHDKLFITFEDAAVAETVCSRRHKVEDRELEVRLASLEQTTNVTRLLDQDFDDCLKTLEVTNGQHLKTEDEYLSYFQHCGHKYGGKVEDFALDKENGKLLVTFDTTEDVQRIKDKCSRKTLDGRHPQVCRVPVSNCILVENLSPVTTDDEVAQYFESPRANGSTVLRVKRTTANSNCLVFFEDSKEEVFQQICSMNQAIQSDVDRKEREVVQSEALQKFELDLLQLLPLFTQDEQPGGLVVDIRPQKGEIYFRGLQEEILEVQVKMFRALRETASQKVESLEESKCQILSSEESRDAIGKDLQAAGLKATWEHTDKGVITVYCLNKSELPQAVHIIDTSVIDDVLHLNELSLVVLTTHGWKSLEASLLKKNHGVLRIQTDDNSIHITSLQKIMPTVKRRLIEFISEHTMISTNEPGEHEVVVGGNHTVSAVAEDITTLEVDAIVNAANENMQHIGGVAKRIVSRGGQEIQSECYNILKARGKLSEGDVLVSGPGKLPCKSIIHAVGPRYKGGNKGEEQCLQATVLQCLKTASDLDYTSIALPAISSGVFGYPVEEATRVIVEAVQLFFDTNPNSSIRNVLLCDILQNTVKSFQLALTMASYHKVPTTATRDAELKSIQRIAMQEVDVIVNSAAASLSLNKGAISSSIATAAGPDLQKECHLKYPKGIAEGDMASAGVSVEMCLKEASIHQFSTIAIPALGTGNLGFPRDVVARTMLTTVSRFPQKFPNTSLKEVRVVLFKDPETMQAFRTEQKRMAGEEIENILPQKIETSIPDAFCGDQSDEDTTDCSEDEVWDSLETAPPKGSEKSKVAARKQPIPEAVTLYIYAADSKRVANIMKEFTIFVNGKFITKSVEHMNKLSDEELKGMREDVDMATREIFRIQNMAEQKKQETLTANLVQWYYIKETSTGVERKSFDKSDNMVIEHAYQSKKTSVYLYRGSTFEVDFTEMEVNPRDNPENKLKVMRKEIIEDIASSMSMLPETWELHAKSETTKLVTLNKSSPEYISVCDGMLRTSGGPIHVLQIQRVQNPELYQQYMAKKARMSKDNRAVELERTLWHGTSGDNTRNINLYGFNRSYCGKNEADRESPAHDSIMYAFQSIFRYFRGYWSQGTPQDEKMLVRISKEMLMNFLKIVTGQEDIETLYCDRPGDVLVTFKTEVAGSLEVSVSNSILVENLRQNTDLELVSCYFETQRAKGGPVLKVQPVKDQQTCVVCFEDASVVDEVLKVPHRLGGRELRVSLYVECLGPSGGRTEPHIFVCSPPVELTDENNLKVAFLRHNSEMLQMFNLYLSKVHANATVVGNVLIPEIWWDVRNTISQSELNTDDLVLSHDEEYTFSVLDRSFDEGGTFAHIQNIASVKQKKSLKPKVFDSEKLKKFQLDLLMLSTFISDTQSHHKDLKVDIKLENREVVFNGPLLMVRKARLRMYEILQSASSTVVTDVPHVHVSLLATDEARDAVNNRLRQAGLAATWECCGNVVVVYSLHQTALPLAVNVIKTSFKSERIVLDKSSSSLHTTAEWKDNVEKLLKKHLGLLKISTDHRTILVTAFCDIMSTVKENINKCALESSMSSAAFQLSPSRLKFVTLFWEEKVSSIAVKLKGYKINITLQSDRVLVGGTKQGIELVRKELNSLSEQIICTEELIIRKETIRCLSTLRNNNELQAIAFTCKCVLSLHPENVSVEMSATNLPAEGPRVHAVQGDITQLPVDVIVNAANELMDRAGGFAGGIALKGNVLVSGPGKLPCKAIIHAGGPRYKGGNKGEEECLRDTVMECLKTASDRRYTSIAIPAISSGIFGYPVKEATRVIVQAVKLFFETNRDSSITDVQLADIRIDTVQEFQKALKAIYSNYTPITKQGLSGKEQSPTIGTISAIQGDITQMTVDVIVNAANERMTHDNGLAGYIVRKGGDTIQEECYRILRTRGKLSEGDVLVSGPGKLPFKAIIHAVGPAYRGGTRGEEECLRGTVLKCLMTASHQGYTSIAIPAISTGSLRYPAEEATRVIVQAVRVFFDTSPKSSIKDVRLCDISRSTVEDFKGAIQAASEEMDLSSASSQATSQTEMSSPSRWFRLSPRMTQPRNTFSSEKGVDKGTRKPKALSPPETLKLYIFTADPQRKEHFLKALDEFVDSKFVEQEIEDFDQISPDMLEDACKKYNVELLLWDSGATVGGMSEDVQKLKEEISSMIKTAERQQQESMIANLVQWYYFDIERIQNGDLYRQYVAKKAQIDRQNNGMSSEKTLWHGTSLQAIDNINLYGFNRSFCGRNATAYGQGVYFAVNSSYSMSDTYSVRDQSGNKHMYQCKVLVGCPTVGNSDMKFLPTRRGKIRYDSATDSTSQPSQYVIFNDTQAYPEYLITFQYIWGEGYMP</sequence>
<dbReference type="SUPFAM" id="SSF52949">
    <property type="entry name" value="Macro domain-like"/>
    <property type="match status" value="4"/>
</dbReference>
<evidence type="ECO:0000256" key="3">
    <source>
        <dbReference type="ARBA" id="ARBA00022679"/>
    </source>
</evidence>
<dbReference type="SMART" id="SM00506">
    <property type="entry name" value="A1pp"/>
    <property type="match status" value="4"/>
</dbReference>
<feature type="domain" description="Macro" evidence="10">
    <location>
        <begin position="610"/>
        <end position="795"/>
    </location>
</feature>
<dbReference type="InterPro" id="IPR052056">
    <property type="entry name" value="Mono-ARTD/PARP"/>
</dbReference>
<dbReference type="InterPro" id="IPR002589">
    <property type="entry name" value="Macro_dom"/>
</dbReference>
<dbReference type="Gene3D" id="3.30.70.330">
    <property type="match status" value="4"/>
</dbReference>
<dbReference type="EMBL" id="PZQS01000005">
    <property type="protein sequence ID" value="PVD29526.1"/>
    <property type="molecule type" value="Genomic_DNA"/>
</dbReference>
<dbReference type="SUPFAM" id="SSF117839">
    <property type="entry name" value="WWE domain"/>
    <property type="match status" value="1"/>
</dbReference>